<dbReference type="SMART" id="SM00856">
    <property type="entry name" value="PMEI"/>
    <property type="match status" value="1"/>
</dbReference>
<evidence type="ECO:0000313" key="5">
    <source>
        <dbReference type="EMBL" id="KAG7535178.1"/>
    </source>
</evidence>
<evidence type="ECO:0000259" key="4">
    <source>
        <dbReference type="SMART" id="SM00856"/>
    </source>
</evidence>
<evidence type="ECO:0000256" key="3">
    <source>
        <dbReference type="SAM" id="SignalP"/>
    </source>
</evidence>
<feature type="chain" id="PRO_5035865249" evidence="3">
    <location>
        <begin position="20"/>
        <end position="207"/>
    </location>
</feature>
<evidence type="ECO:0000256" key="1">
    <source>
        <dbReference type="ARBA" id="ARBA00022729"/>
    </source>
</evidence>
<feature type="domain" description="Pectinesterase inhibitor" evidence="4">
    <location>
        <begin position="35"/>
        <end position="198"/>
    </location>
</feature>
<dbReference type="SUPFAM" id="SSF101148">
    <property type="entry name" value="Plant invertase/pectin methylesterase inhibitor"/>
    <property type="match status" value="1"/>
</dbReference>
<name>A0A8T1XKX7_9BRAS</name>
<dbReference type="Proteomes" id="UP000694240">
    <property type="component" value="Chromosome 13"/>
</dbReference>
<keyword evidence="6" id="KW-1185">Reference proteome</keyword>
<dbReference type="InterPro" id="IPR051955">
    <property type="entry name" value="PME_Inhibitor"/>
</dbReference>
<dbReference type="Pfam" id="PF04043">
    <property type="entry name" value="PMEI"/>
    <property type="match status" value="1"/>
</dbReference>
<gene>
    <name evidence="5" type="ORF">ISN45_Aa08g026450</name>
</gene>
<comment type="similarity">
    <text evidence="2">Belongs to the PMEI family.</text>
</comment>
<keyword evidence="1 3" id="KW-0732">Signal</keyword>
<proteinExistence type="inferred from homology"/>
<dbReference type="Gene3D" id="1.20.140.40">
    <property type="entry name" value="Invertase/pectin methylesterase inhibitor family protein"/>
    <property type="match status" value="1"/>
</dbReference>
<dbReference type="InterPro" id="IPR006501">
    <property type="entry name" value="Pectinesterase_inhib_dom"/>
</dbReference>
<reference evidence="5 6" key="1">
    <citation type="submission" date="2020-12" db="EMBL/GenBank/DDBJ databases">
        <title>Concerted genomic and epigenomic changes stabilize Arabidopsis allopolyploids.</title>
        <authorList>
            <person name="Chen Z."/>
        </authorList>
    </citation>
    <scope>NUCLEOTIDE SEQUENCE [LARGE SCALE GENOMIC DNA]</scope>
    <source>
        <strain evidence="5">Allo738</strain>
        <tissue evidence="5">Leaf</tissue>
    </source>
</reference>
<dbReference type="GO" id="GO:0004857">
    <property type="term" value="F:enzyme inhibitor activity"/>
    <property type="evidence" value="ECO:0007669"/>
    <property type="project" value="InterPro"/>
</dbReference>
<dbReference type="InterPro" id="IPR035513">
    <property type="entry name" value="Invertase/methylesterase_inhib"/>
</dbReference>
<protein>
    <submittedName>
        <fullName evidence="5">Pectinesterase inhibitor domain</fullName>
    </submittedName>
</protein>
<organism evidence="5 6">
    <name type="scientific">Arabidopsis thaliana x Arabidopsis arenosa</name>
    <dbReference type="NCBI Taxonomy" id="1240361"/>
    <lineage>
        <taxon>Eukaryota</taxon>
        <taxon>Viridiplantae</taxon>
        <taxon>Streptophyta</taxon>
        <taxon>Embryophyta</taxon>
        <taxon>Tracheophyta</taxon>
        <taxon>Spermatophyta</taxon>
        <taxon>Magnoliopsida</taxon>
        <taxon>eudicotyledons</taxon>
        <taxon>Gunneridae</taxon>
        <taxon>Pentapetalae</taxon>
        <taxon>rosids</taxon>
        <taxon>malvids</taxon>
        <taxon>Brassicales</taxon>
        <taxon>Brassicaceae</taxon>
        <taxon>Camelineae</taxon>
        <taxon>Arabidopsis</taxon>
    </lineage>
</organism>
<dbReference type="PANTHER" id="PTHR31080">
    <property type="entry name" value="PECTINESTERASE INHIBITOR-LIKE"/>
    <property type="match status" value="1"/>
</dbReference>
<evidence type="ECO:0000313" key="6">
    <source>
        <dbReference type="Proteomes" id="UP000694240"/>
    </source>
</evidence>
<accession>A0A8T1XKX7</accession>
<dbReference type="NCBIfam" id="TIGR01614">
    <property type="entry name" value="PME_inhib"/>
    <property type="match status" value="1"/>
</dbReference>
<evidence type="ECO:0000256" key="2">
    <source>
        <dbReference type="ARBA" id="ARBA00038471"/>
    </source>
</evidence>
<comment type="caution">
    <text evidence="5">The sequence shown here is derived from an EMBL/GenBank/DDBJ whole genome shotgun (WGS) entry which is preliminary data.</text>
</comment>
<dbReference type="AlphaFoldDB" id="A0A8T1XKX7"/>
<dbReference type="CDD" id="cd14859">
    <property type="entry name" value="PMEI_like"/>
    <property type="match status" value="1"/>
</dbReference>
<dbReference type="EMBL" id="JAEFBK010000013">
    <property type="protein sequence ID" value="KAG7535178.1"/>
    <property type="molecule type" value="Genomic_DNA"/>
</dbReference>
<dbReference type="PANTHER" id="PTHR31080:SF275">
    <property type="entry name" value="PLANT INVERTASE_PECTIN METHYLESTERASE INHIBITOR SUPERFAMILY PROTEIN"/>
    <property type="match status" value="1"/>
</dbReference>
<sequence>MAKQYQALFLLLSVSYLFSSELTTATISPTGTSTKALNFIQSSCKSTTYQSLCVETLSVYANTIKTSPRRLLDAAIAVSLNQALSTKLFISHLRKSPFQTLQDCAPSTDTFNTDCQCSIEELQEVENCNGWTECLSKINNAEVCAIAGESHSVENTCSSPFAGPVKMSVQGRISDAVRKSLQTRFAKLHQEINNAKLLFKAFPNNHK</sequence>
<feature type="signal peptide" evidence="3">
    <location>
        <begin position="1"/>
        <end position="19"/>
    </location>
</feature>